<accession>A0A7J7M3Y5</accession>
<feature type="region of interest" description="Disordered" evidence="4">
    <location>
        <begin position="81"/>
        <end position="100"/>
    </location>
</feature>
<reference evidence="6 7" key="1">
    <citation type="journal article" date="2020" name="IScience">
        <title>Genome Sequencing of the Endangered Kingdonia uniflora (Circaeasteraceae, Ranunculales) Reveals Potential Mechanisms of Evolutionary Specialization.</title>
        <authorList>
            <person name="Sun Y."/>
            <person name="Deng T."/>
            <person name="Zhang A."/>
            <person name="Moore M.J."/>
            <person name="Landis J.B."/>
            <person name="Lin N."/>
            <person name="Zhang H."/>
            <person name="Zhang X."/>
            <person name="Huang J."/>
            <person name="Zhang X."/>
            <person name="Sun H."/>
            <person name="Wang H."/>
        </authorList>
    </citation>
    <scope>NUCLEOTIDE SEQUENCE [LARGE SCALE GENOMIC DNA]</scope>
    <source>
        <strain evidence="6">TB1705</strain>
        <tissue evidence="6">Leaf</tissue>
    </source>
</reference>
<dbReference type="SMART" id="SM00054">
    <property type="entry name" value="EFh"/>
    <property type="match status" value="4"/>
</dbReference>
<dbReference type="PROSITE" id="PS00018">
    <property type="entry name" value="EF_HAND_1"/>
    <property type="match status" value="4"/>
</dbReference>
<keyword evidence="2" id="KW-0677">Repeat</keyword>
<dbReference type="AlphaFoldDB" id="A0A7J7M3Y5"/>
<evidence type="ECO:0000259" key="5">
    <source>
        <dbReference type="PROSITE" id="PS50222"/>
    </source>
</evidence>
<sequence>MIRSILECLKNYKSSSLTEMKKYKISTPTETKTKDSNCFKSKISKSETKKSKISALTETNSFNPTMVKSFDPTETKKSKISAPIGAKSFNPTETKESKSSTPLIASSLSFSKTSRSQIEEFERVFTKFDINRDGLISWDELGSLMESLGQSATEDALKKMVGAVDENGDGFIDIKEFMELNFKGVDAATVTEDLRNAFLVYDLDNNGLISVEELQEIQKRLGEYCSLEECHNMIYGVDIDGDGAISFTEFQAMMSQRG</sequence>
<dbReference type="GO" id="GO:0005509">
    <property type="term" value="F:calcium ion binding"/>
    <property type="evidence" value="ECO:0007669"/>
    <property type="project" value="InterPro"/>
</dbReference>
<evidence type="ECO:0000256" key="4">
    <source>
        <dbReference type="SAM" id="MobiDB-lite"/>
    </source>
</evidence>
<dbReference type="InterPro" id="IPR018247">
    <property type="entry name" value="EF_Hand_1_Ca_BS"/>
</dbReference>
<keyword evidence="1" id="KW-0479">Metal-binding</keyword>
<keyword evidence="7" id="KW-1185">Reference proteome</keyword>
<protein>
    <recommendedName>
        <fullName evidence="5">EF-hand domain-containing protein</fullName>
    </recommendedName>
</protein>
<dbReference type="CDD" id="cd00051">
    <property type="entry name" value="EFh"/>
    <property type="match status" value="2"/>
</dbReference>
<dbReference type="OrthoDB" id="26525at2759"/>
<evidence type="ECO:0000313" key="7">
    <source>
        <dbReference type="Proteomes" id="UP000541444"/>
    </source>
</evidence>
<evidence type="ECO:0000256" key="2">
    <source>
        <dbReference type="ARBA" id="ARBA00022737"/>
    </source>
</evidence>
<evidence type="ECO:0000256" key="1">
    <source>
        <dbReference type="ARBA" id="ARBA00022723"/>
    </source>
</evidence>
<proteinExistence type="predicted"/>
<dbReference type="SUPFAM" id="SSF47473">
    <property type="entry name" value="EF-hand"/>
    <property type="match status" value="1"/>
</dbReference>
<name>A0A7J7M3Y5_9MAGN</name>
<dbReference type="PROSITE" id="PS50222">
    <property type="entry name" value="EF_HAND_2"/>
    <property type="match status" value="4"/>
</dbReference>
<dbReference type="InterPro" id="IPR039647">
    <property type="entry name" value="EF_hand_pair_protein_CML-like"/>
</dbReference>
<dbReference type="EMBL" id="JACGCM010001789">
    <property type="protein sequence ID" value="KAF6149601.1"/>
    <property type="molecule type" value="Genomic_DNA"/>
</dbReference>
<organism evidence="6 7">
    <name type="scientific">Kingdonia uniflora</name>
    <dbReference type="NCBI Taxonomy" id="39325"/>
    <lineage>
        <taxon>Eukaryota</taxon>
        <taxon>Viridiplantae</taxon>
        <taxon>Streptophyta</taxon>
        <taxon>Embryophyta</taxon>
        <taxon>Tracheophyta</taxon>
        <taxon>Spermatophyta</taxon>
        <taxon>Magnoliopsida</taxon>
        <taxon>Ranunculales</taxon>
        <taxon>Circaeasteraceae</taxon>
        <taxon>Kingdonia</taxon>
    </lineage>
</organism>
<feature type="domain" description="EF-hand" evidence="5">
    <location>
        <begin position="225"/>
        <end position="258"/>
    </location>
</feature>
<dbReference type="InterPro" id="IPR011992">
    <property type="entry name" value="EF-hand-dom_pair"/>
</dbReference>
<keyword evidence="3" id="KW-0106">Calcium</keyword>
<dbReference type="Proteomes" id="UP000541444">
    <property type="component" value="Unassembled WGS sequence"/>
</dbReference>
<evidence type="ECO:0000313" key="6">
    <source>
        <dbReference type="EMBL" id="KAF6149601.1"/>
    </source>
</evidence>
<dbReference type="Gene3D" id="1.10.238.10">
    <property type="entry name" value="EF-hand"/>
    <property type="match status" value="2"/>
</dbReference>
<dbReference type="PANTHER" id="PTHR10891">
    <property type="entry name" value="EF-HAND CALCIUM-BINDING DOMAIN CONTAINING PROTEIN"/>
    <property type="match status" value="1"/>
</dbReference>
<feature type="domain" description="EF-hand" evidence="5">
    <location>
        <begin position="116"/>
        <end position="151"/>
    </location>
</feature>
<gene>
    <name evidence="6" type="ORF">GIB67_011210</name>
</gene>
<dbReference type="Pfam" id="PF13499">
    <property type="entry name" value="EF-hand_7"/>
    <property type="match status" value="2"/>
</dbReference>
<feature type="domain" description="EF-hand" evidence="5">
    <location>
        <begin position="152"/>
        <end position="187"/>
    </location>
</feature>
<dbReference type="FunFam" id="1.10.238.10:FF:000001">
    <property type="entry name" value="Calmodulin 1"/>
    <property type="match status" value="1"/>
</dbReference>
<evidence type="ECO:0000256" key="3">
    <source>
        <dbReference type="ARBA" id="ARBA00022837"/>
    </source>
</evidence>
<dbReference type="InterPro" id="IPR002048">
    <property type="entry name" value="EF_hand_dom"/>
</dbReference>
<feature type="domain" description="EF-hand" evidence="5">
    <location>
        <begin position="189"/>
        <end position="224"/>
    </location>
</feature>
<comment type="caution">
    <text evidence="6">The sequence shown here is derived from an EMBL/GenBank/DDBJ whole genome shotgun (WGS) entry which is preliminary data.</text>
</comment>